<dbReference type="InterPro" id="IPR013525">
    <property type="entry name" value="ABC2_TM"/>
</dbReference>
<feature type="transmembrane region" description="Helical" evidence="8">
    <location>
        <begin position="336"/>
        <end position="354"/>
    </location>
</feature>
<evidence type="ECO:0000313" key="11">
    <source>
        <dbReference type="Proteomes" id="UP000070355"/>
    </source>
</evidence>
<dbReference type="GO" id="GO:0005886">
    <property type="term" value="C:plasma membrane"/>
    <property type="evidence" value="ECO:0007669"/>
    <property type="project" value="UniProtKB-SubCell"/>
</dbReference>
<sequence length="360" mass="40317">MRILTISKRVFKEFFRDKRTLAMMFVAPIFIMWLISIVFSANTNSEITVASVNTPQSVVSVMKDIDNVHLEEYQSKEAAEEKLKNNEIDTVIFYDNNTYTVTHANIDSTKTMQAQQVLKSSIKTSEAKSLVEVVKKVNPKLSENKQEPEVKEYYNYGNADSTFFNKVAPTLIGYIIFFYVFLISGMALLKERNSGTLDRLLATPVKRSEVVLGYVLSYSSLAIIQTIIVTLSSVYLLNIEVAGNPFYVIIVNVLLAMVALTLGLLISTVAKSEFQMMQFVPVIVIPQMFFSGIVSVESMGKIAVYISKILPVTYASDGLSKIILEGKNLLAITNDIIILLALCILLIILNILGLKRYRKV</sequence>
<evidence type="ECO:0000313" key="10">
    <source>
        <dbReference type="EMBL" id="KXB64340.1"/>
    </source>
</evidence>
<keyword evidence="7 8" id="KW-0472">Membrane</keyword>
<keyword evidence="6 8" id="KW-1133">Transmembrane helix</keyword>
<evidence type="ECO:0000256" key="2">
    <source>
        <dbReference type="ARBA" id="ARBA00007783"/>
    </source>
</evidence>
<dbReference type="PANTHER" id="PTHR30294:SF38">
    <property type="entry name" value="TRANSPORT PERMEASE PROTEIN"/>
    <property type="match status" value="1"/>
</dbReference>
<dbReference type="OrthoDB" id="9776218at2"/>
<dbReference type="PROSITE" id="PS51012">
    <property type="entry name" value="ABC_TM2"/>
    <property type="match status" value="1"/>
</dbReference>
<feature type="transmembrane region" description="Helical" evidence="8">
    <location>
        <begin position="246"/>
        <end position="267"/>
    </location>
</feature>
<dbReference type="InterPro" id="IPR047817">
    <property type="entry name" value="ABC2_TM_bact-type"/>
</dbReference>
<evidence type="ECO:0000256" key="6">
    <source>
        <dbReference type="ARBA" id="ARBA00022989"/>
    </source>
</evidence>
<evidence type="ECO:0000256" key="7">
    <source>
        <dbReference type="ARBA" id="ARBA00023136"/>
    </source>
</evidence>
<reference evidence="11" key="1">
    <citation type="submission" date="2016-01" db="EMBL/GenBank/DDBJ databases">
        <authorList>
            <person name="Mitreva M."/>
            <person name="Pepin K.H."/>
            <person name="Mihindukulasuriya K.A."/>
            <person name="Fulton R."/>
            <person name="Fronick C."/>
            <person name="O'Laughlin M."/>
            <person name="Miner T."/>
            <person name="Herter B."/>
            <person name="Rosa B.A."/>
            <person name="Cordes M."/>
            <person name="Tomlinson C."/>
            <person name="Wollam A."/>
            <person name="Palsikar V.B."/>
            <person name="Mardis E.R."/>
            <person name="Wilson R.K."/>
        </authorList>
    </citation>
    <scope>NUCLEOTIDE SEQUENCE [LARGE SCALE GENOMIC DNA]</scope>
    <source>
        <strain evidence="11">DNF01167</strain>
    </source>
</reference>
<comment type="similarity">
    <text evidence="2">Belongs to the ABC-2 integral membrane protein family.</text>
</comment>
<keyword evidence="5 8" id="KW-0812">Transmembrane</keyword>
<dbReference type="STRING" id="1379.HMPREF3186_00046"/>
<evidence type="ECO:0000256" key="3">
    <source>
        <dbReference type="ARBA" id="ARBA00022448"/>
    </source>
</evidence>
<comment type="subcellular location">
    <subcellularLocation>
        <location evidence="1">Cell membrane</location>
        <topology evidence="1">Multi-pass membrane protein</topology>
    </subcellularLocation>
</comment>
<dbReference type="Pfam" id="PF12698">
    <property type="entry name" value="ABC2_membrane_3"/>
    <property type="match status" value="1"/>
</dbReference>
<protein>
    <submittedName>
        <fullName evidence="10">Putative ABC transporter</fullName>
    </submittedName>
</protein>
<dbReference type="RefSeq" id="WP_060913381.1">
    <property type="nucleotide sequence ID" value="NZ_KQ959917.1"/>
</dbReference>
<proteinExistence type="inferred from homology"/>
<dbReference type="GO" id="GO:0140359">
    <property type="term" value="F:ABC-type transporter activity"/>
    <property type="evidence" value="ECO:0007669"/>
    <property type="project" value="InterPro"/>
</dbReference>
<accession>A0A134AA17</accession>
<dbReference type="EMBL" id="LSDC01000005">
    <property type="protein sequence ID" value="KXB64340.1"/>
    <property type="molecule type" value="Genomic_DNA"/>
</dbReference>
<dbReference type="Proteomes" id="UP000070355">
    <property type="component" value="Unassembled WGS sequence"/>
</dbReference>
<dbReference type="InterPro" id="IPR051449">
    <property type="entry name" value="ABC-2_transporter_component"/>
</dbReference>
<evidence type="ECO:0000256" key="4">
    <source>
        <dbReference type="ARBA" id="ARBA00022475"/>
    </source>
</evidence>
<feature type="domain" description="ABC transmembrane type-2" evidence="9">
    <location>
        <begin position="130"/>
        <end position="357"/>
    </location>
</feature>
<comment type="caution">
    <text evidence="10">The sequence shown here is derived from an EMBL/GenBank/DDBJ whole genome shotgun (WGS) entry which is preliminary data.</text>
</comment>
<keyword evidence="3" id="KW-0813">Transport</keyword>
<evidence type="ECO:0000256" key="1">
    <source>
        <dbReference type="ARBA" id="ARBA00004651"/>
    </source>
</evidence>
<dbReference type="AlphaFoldDB" id="A0A134AA17"/>
<feature type="transmembrane region" description="Helical" evidence="8">
    <location>
        <begin position="171"/>
        <end position="189"/>
    </location>
</feature>
<evidence type="ECO:0000259" key="9">
    <source>
        <dbReference type="PROSITE" id="PS51012"/>
    </source>
</evidence>
<feature type="transmembrane region" description="Helical" evidence="8">
    <location>
        <begin position="279"/>
        <end position="296"/>
    </location>
</feature>
<evidence type="ECO:0000256" key="8">
    <source>
        <dbReference type="SAM" id="Phobius"/>
    </source>
</evidence>
<dbReference type="PANTHER" id="PTHR30294">
    <property type="entry name" value="MEMBRANE COMPONENT OF ABC TRANSPORTER YHHJ-RELATED"/>
    <property type="match status" value="1"/>
</dbReference>
<organism evidence="10 11">
    <name type="scientific">Gemella haemolysans</name>
    <dbReference type="NCBI Taxonomy" id="1379"/>
    <lineage>
        <taxon>Bacteria</taxon>
        <taxon>Bacillati</taxon>
        <taxon>Bacillota</taxon>
        <taxon>Bacilli</taxon>
        <taxon>Bacillales</taxon>
        <taxon>Gemellaceae</taxon>
        <taxon>Gemella</taxon>
    </lineage>
</organism>
<evidence type="ECO:0000256" key="5">
    <source>
        <dbReference type="ARBA" id="ARBA00022692"/>
    </source>
</evidence>
<gene>
    <name evidence="10" type="ORF">HMPREF3186_00046</name>
</gene>
<dbReference type="PATRIC" id="fig|1379.3.peg.47"/>
<feature type="transmembrane region" description="Helical" evidence="8">
    <location>
        <begin position="210"/>
        <end position="234"/>
    </location>
</feature>
<feature type="transmembrane region" description="Helical" evidence="8">
    <location>
        <begin position="21"/>
        <end position="41"/>
    </location>
</feature>
<keyword evidence="4" id="KW-1003">Cell membrane</keyword>
<name>A0A134AA17_9BACL</name>